<evidence type="ECO:0000313" key="3">
    <source>
        <dbReference type="Proteomes" id="UP000253961"/>
    </source>
</evidence>
<dbReference type="Proteomes" id="UP000253961">
    <property type="component" value="Unassembled WGS sequence"/>
</dbReference>
<name>A0A369PZ05_9SPHI</name>
<evidence type="ECO:0000313" key="2">
    <source>
        <dbReference type="EMBL" id="RDC57931.1"/>
    </source>
</evidence>
<comment type="caution">
    <text evidence="2">The sequence shown here is derived from an EMBL/GenBank/DDBJ whole genome shotgun (WGS) entry which is preliminary data.</text>
</comment>
<organism evidence="2 3">
    <name type="scientific">Pedobacter chinensis</name>
    <dbReference type="NCBI Taxonomy" id="2282421"/>
    <lineage>
        <taxon>Bacteria</taxon>
        <taxon>Pseudomonadati</taxon>
        <taxon>Bacteroidota</taxon>
        <taxon>Sphingobacteriia</taxon>
        <taxon>Sphingobacteriales</taxon>
        <taxon>Sphingobacteriaceae</taxon>
        <taxon>Pedobacter</taxon>
    </lineage>
</organism>
<accession>A0A369PZ05</accession>
<evidence type="ECO:0000256" key="1">
    <source>
        <dbReference type="SAM" id="MobiDB-lite"/>
    </source>
</evidence>
<reference evidence="2 3" key="1">
    <citation type="submission" date="2018-07" db="EMBL/GenBank/DDBJ databases">
        <title>Pedobacter sp. nov., isolated from soil.</title>
        <authorList>
            <person name="Zhou L.Y."/>
            <person name="Du Z.J."/>
        </authorList>
    </citation>
    <scope>NUCLEOTIDE SEQUENCE [LARGE SCALE GENOMIC DNA]</scope>
    <source>
        <strain evidence="2 3">JDX94</strain>
    </source>
</reference>
<feature type="compositionally biased region" description="Polar residues" evidence="1">
    <location>
        <begin position="54"/>
        <end position="72"/>
    </location>
</feature>
<feature type="region of interest" description="Disordered" evidence="1">
    <location>
        <begin position="48"/>
        <end position="72"/>
    </location>
</feature>
<dbReference type="PROSITE" id="PS51257">
    <property type="entry name" value="PROKAR_LIPOPROTEIN"/>
    <property type="match status" value="1"/>
</dbReference>
<gene>
    <name evidence="2" type="ORF">DU508_02975</name>
</gene>
<proteinExistence type="predicted"/>
<dbReference type="EMBL" id="QPKV01000002">
    <property type="protein sequence ID" value="RDC57931.1"/>
    <property type="molecule type" value="Genomic_DNA"/>
</dbReference>
<keyword evidence="3" id="KW-1185">Reference proteome</keyword>
<sequence length="72" mass="7680">MQMDMKKHLLIFSAAVVIAISACNSDKKSNSSDTTLADSSLIDSVDTDSMGVMDTTNMKLQDSLGNATNPRP</sequence>
<protein>
    <submittedName>
        <fullName evidence="2">Uncharacterized protein</fullName>
    </submittedName>
</protein>
<dbReference type="AlphaFoldDB" id="A0A369PZ05"/>